<sequence length="161" mass="17200">AKCHGRMTSSTRKHKSTCDGAGISFCLCKLLPLRTLHSRKALSEEGAFTSVPQGAGPLLHSWGSQLDLLEETGTGDPLSPSSPDRSVARSTESEASSAATSPHGAASSLHLSSSEEVDLESTTEEPLPQSLQYEELLEVVTCAVSKLNIYGPPRKKLLRRK</sequence>
<reference evidence="2 3" key="1">
    <citation type="submission" date="2024-05" db="EMBL/GenBank/DDBJ databases">
        <title>Genome sequencing and assembly of Indian major carp, Cirrhinus mrigala (Hamilton, 1822).</title>
        <authorList>
            <person name="Mohindra V."/>
            <person name="Chowdhury L.M."/>
            <person name="Lal K."/>
            <person name="Jena J.K."/>
        </authorList>
    </citation>
    <scope>NUCLEOTIDE SEQUENCE [LARGE SCALE GENOMIC DNA]</scope>
    <source>
        <strain evidence="2">CM1030</strain>
        <tissue evidence="2">Blood</tissue>
    </source>
</reference>
<dbReference type="EMBL" id="JAMKFB020000006">
    <property type="protein sequence ID" value="KAL0190468.1"/>
    <property type="molecule type" value="Genomic_DNA"/>
</dbReference>
<organism evidence="2 3">
    <name type="scientific">Cirrhinus mrigala</name>
    <name type="common">Mrigala</name>
    <dbReference type="NCBI Taxonomy" id="683832"/>
    <lineage>
        <taxon>Eukaryota</taxon>
        <taxon>Metazoa</taxon>
        <taxon>Chordata</taxon>
        <taxon>Craniata</taxon>
        <taxon>Vertebrata</taxon>
        <taxon>Euteleostomi</taxon>
        <taxon>Actinopterygii</taxon>
        <taxon>Neopterygii</taxon>
        <taxon>Teleostei</taxon>
        <taxon>Ostariophysi</taxon>
        <taxon>Cypriniformes</taxon>
        <taxon>Cyprinidae</taxon>
        <taxon>Labeoninae</taxon>
        <taxon>Labeonini</taxon>
        <taxon>Cirrhinus</taxon>
    </lineage>
</organism>
<protein>
    <submittedName>
        <fullName evidence="2">Uncharacterized protein</fullName>
    </submittedName>
</protein>
<feature type="non-terminal residue" evidence="2">
    <location>
        <position position="161"/>
    </location>
</feature>
<evidence type="ECO:0000313" key="3">
    <source>
        <dbReference type="Proteomes" id="UP001529510"/>
    </source>
</evidence>
<evidence type="ECO:0000313" key="2">
    <source>
        <dbReference type="EMBL" id="KAL0190468.1"/>
    </source>
</evidence>
<accession>A0ABD0QWR6</accession>
<keyword evidence="3" id="KW-1185">Reference proteome</keyword>
<comment type="caution">
    <text evidence="2">The sequence shown here is derived from an EMBL/GenBank/DDBJ whole genome shotgun (WGS) entry which is preliminary data.</text>
</comment>
<feature type="non-terminal residue" evidence="2">
    <location>
        <position position="1"/>
    </location>
</feature>
<proteinExistence type="predicted"/>
<gene>
    <name evidence="2" type="ORF">M9458_013166</name>
</gene>
<dbReference type="Proteomes" id="UP001529510">
    <property type="component" value="Unassembled WGS sequence"/>
</dbReference>
<evidence type="ECO:0000256" key="1">
    <source>
        <dbReference type="SAM" id="MobiDB-lite"/>
    </source>
</evidence>
<feature type="compositionally biased region" description="Low complexity" evidence="1">
    <location>
        <begin position="88"/>
        <end position="114"/>
    </location>
</feature>
<dbReference type="AlphaFoldDB" id="A0ABD0QWR6"/>
<feature type="region of interest" description="Disordered" evidence="1">
    <location>
        <begin position="62"/>
        <end position="130"/>
    </location>
</feature>
<name>A0ABD0QWR6_CIRMR</name>